<evidence type="ECO:0000313" key="2">
    <source>
        <dbReference type="Proteomes" id="UP000594638"/>
    </source>
</evidence>
<dbReference type="Proteomes" id="UP000594638">
    <property type="component" value="Unassembled WGS sequence"/>
</dbReference>
<accession>A0A8S0TUZ7</accession>
<dbReference type="Gramene" id="OE9A024151T1">
    <property type="protein sequence ID" value="OE9A024151C1"/>
    <property type="gene ID" value="OE9A024151"/>
</dbReference>
<comment type="caution">
    <text evidence="1">The sequence shown here is derived from an EMBL/GenBank/DDBJ whole genome shotgun (WGS) entry which is preliminary data.</text>
</comment>
<sequence length="77" mass="8342">MDEEIAMQAVVEDRVVTGTKLRMAPSGMRTVVNEGVEEGISLEEVVVVGMEEVAIPEVDKGRMTVVTEAKKRIVGVL</sequence>
<keyword evidence="2" id="KW-1185">Reference proteome</keyword>
<dbReference type="AlphaFoldDB" id="A0A8S0TUZ7"/>
<dbReference type="EMBL" id="CACTIH010007301">
    <property type="protein sequence ID" value="CAA3008586.1"/>
    <property type="molecule type" value="Genomic_DNA"/>
</dbReference>
<reference evidence="1 2" key="1">
    <citation type="submission" date="2019-12" db="EMBL/GenBank/DDBJ databases">
        <authorList>
            <person name="Alioto T."/>
            <person name="Alioto T."/>
            <person name="Gomez Garrido J."/>
        </authorList>
    </citation>
    <scope>NUCLEOTIDE SEQUENCE [LARGE SCALE GENOMIC DNA]</scope>
</reference>
<proteinExistence type="predicted"/>
<evidence type="ECO:0000313" key="1">
    <source>
        <dbReference type="EMBL" id="CAA3008586.1"/>
    </source>
</evidence>
<protein>
    <submittedName>
        <fullName evidence="1">Uncharacterized protein</fullName>
    </submittedName>
</protein>
<name>A0A8S0TUZ7_OLEEU</name>
<organism evidence="1 2">
    <name type="scientific">Olea europaea subsp. europaea</name>
    <dbReference type="NCBI Taxonomy" id="158383"/>
    <lineage>
        <taxon>Eukaryota</taxon>
        <taxon>Viridiplantae</taxon>
        <taxon>Streptophyta</taxon>
        <taxon>Embryophyta</taxon>
        <taxon>Tracheophyta</taxon>
        <taxon>Spermatophyta</taxon>
        <taxon>Magnoliopsida</taxon>
        <taxon>eudicotyledons</taxon>
        <taxon>Gunneridae</taxon>
        <taxon>Pentapetalae</taxon>
        <taxon>asterids</taxon>
        <taxon>lamiids</taxon>
        <taxon>Lamiales</taxon>
        <taxon>Oleaceae</taxon>
        <taxon>Oleeae</taxon>
        <taxon>Olea</taxon>
    </lineage>
</organism>
<gene>
    <name evidence="1" type="ORF">OLEA9_A024151</name>
</gene>